<feature type="region of interest" description="Disordered" evidence="14">
    <location>
        <begin position="475"/>
        <end position="496"/>
    </location>
</feature>
<dbReference type="InterPro" id="IPR008979">
    <property type="entry name" value="Galactose-bd-like_sf"/>
</dbReference>
<dbReference type="Pfam" id="PF09409">
    <property type="entry name" value="PUB"/>
    <property type="match status" value="1"/>
</dbReference>
<dbReference type="InterPro" id="IPR018997">
    <property type="entry name" value="PUB_domain"/>
</dbReference>
<comment type="similarity">
    <text evidence="4 13">Belongs to the transglutaminase-like superfamily. PNGase family.</text>
</comment>
<dbReference type="InterPro" id="IPR038680">
    <property type="entry name" value="PAW_sf"/>
</dbReference>
<dbReference type="Proteomes" id="UP001152759">
    <property type="component" value="Chromosome 10"/>
</dbReference>
<evidence type="ECO:0000256" key="10">
    <source>
        <dbReference type="ARBA" id="ARBA00022833"/>
    </source>
</evidence>
<comment type="cofactor">
    <cofactor evidence="2">
        <name>Zn(2+)</name>
        <dbReference type="ChEBI" id="CHEBI:29105"/>
    </cofactor>
</comment>
<evidence type="ECO:0000256" key="3">
    <source>
        <dbReference type="ARBA" id="ARBA00004496"/>
    </source>
</evidence>
<evidence type="ECO:0000256" key="6">
    <source>
        <dbReference type="ARBA" id="ARBA00018546"/>
    </source>
</evidence>
<feature type="compositionally biased region" description="Polar residues" evidence="14">
    <location>
        <begin position="125"/>
        <end position="152"/>
    </location>
</feature>
<dbReference type="Pfam" id="PF01841">
    <property type="entry name" value="Transglut_core"/>
    <property type="match status" value="1"/>
</dbReference>
<dbReference type="SMART" id="SM00460">
    <property type="entry name" value="TGc"/>
    <property type="match status" value="1"/>
</dbReference>
<dbReference type="EMBL" id="OU963871">
    <property type="protein sequence ID" value="CAH0383604.1"/>
    <property type="molecule type" value="Genomic_DNA"/>
</dbReference>
<dbReference type="InterPro" id="IPR006588">
    <property type="entry name" value="Peptide_N_glycanase_PAW_dom"/>
</dbReference>
<evidence type="ECO:0000256" key="5">
    <source>
        <dbReference type="ARBA" id="ARBA00012158"/>
    </source>
</evidence>
<dbReference type="GO" id="GO:0046872">
    <property type="term" value="F:metal ion binding"/>
    <property type="evidence" value="ECO:0007669"/>
    <property type="project" value="UniProtKB-KW"/>
</dbReference>
<dbReference type="PROSITE" id="PS51398">
    <property type="entry name" value="PAW"/>
    <property type="match status" value="1"/>
</dbReference>
<evidence type="ECO:0000256" key="9">
    <source>
        <dbReference type="ARBA" id="ARBA00022801"/>
    </source>
</evidence>
<evidence type="ECO:0000256" key="4">
    <source>
        <dbReference type="ARBA" id="ARBA00009390"/>
    </source>
</evidence>
<evidence type="ECO:0000313" key="16">
    <source>
        <dbReference type="EMBL" id="CAH0383604.1"/>
    </source>
</evidence>
<keyword evidence="8" id="KW-0479">Metal-binding</keyword>
<comment type="subcellular location">
    <subcellularLocation>
        <location evidence="3">Cytoplasm</location>
    </subcellularLocation>
</comment>
<keyword evidence="7" id="KW-0963">Cytoplasm</keyword>
<dbReference type="GO" id="GO:0005634">
    <property type="term" value="C:nucleus"/>
    <property type="evidence" value="ECO:0007669"/>
    <property type="project" value="TreeGrafter"/>
</dbReference>
<dbReference type="SUPFAM" id="SSF54001">
    <property type="entry name" value="Cysteine proteinases"/>
    <property type="match status" value="1"/>
</dbReference>
<evidence type="ECO:0000256" key="7">
    <source>
        <dbReference type="ARBA" id="ARBA00022490"/>
    </source>
</evidence>
<dbReference type="PANTHER" id="PTHR12143">
    <property type="entry name" value="PEPTIDE N-GLYCANASE PNGASE -RELATED"/>
    <property type="match status" value="1"/>
</dbReference>
<dbReference type="Gene3D" id="2.20.25.10">
    <property type="match status" value="1"/>
</dbReference>
<evidence type="ECO:0000256" key="2">
    <source>
        <dbReference type="ARBA" id="ARBA00001947"/>
    </source>
</evidence>
<dbReference type="FunFam" id="2.60.120.1020:FF:000001">
    <property type="entry name" value="Peptide-N(4)-(N-acetyl-beta-glucosaminyl)asparagine amidase"/>
    <property type="match status" value="1"/>
</dbReference>
<proteinExistence type="inferred from homology"/>
<name>A0A9P0A3Q3_BEMTA</name>
<feature type="region of interest" description="Disordered" evidence="14">
    <location>
        <begin position="102"/>
        <end position="196"/>
    </location>
</feature>
<dbReference type="InterPro" id="IPR038765">
    <property type="entry name" value="Papain-like_cys_pep_sf"/>
</dbReference>
<sequence>MTEPSCLKDLEENSFDIYCKVSSIILKLLDNIIKEPTNPKYRRLRIGNATVSGTLLPAIGAMECLFYIGFKEDGDAIMLPNNIPIRDLQIFRNQLLSRKAVHEKRVSEASKNTSKPSATGIAGPSEQQQQSKPLQNNATNQPSSCNTKSEQLSIAADRNSEANQSPLPTASISNQAISQREITVPSSEESKDKMKHKLEGTNLLEKIDTIFHKMSRYEDKKLLAKALAIIPRQELSVKVAKQLEDPSSQSNPQLHTQELLLTELLKWFKTSFFSWVDKPQCPSCEGPTEYVSESPSFDESISRIEEYKCSKCGIEVPFPRYEDLDILLQSRRGRCGEWANVFTLLCRALEWDARYVYDVTDHVWTEVYSIRQKRWLHCDPCEAALDTPLMYEKGWGKKLSYVIAFSFEEVQDVTWRYSSQHQEICSRRKTISEQELIDKILSLSRKRLSSLPPERTQFLLRRRVEELVEFLSPPEATEEYGGRTSGSNEWREARGESKTVIQKPMYVWKPSPASIKNLKFQVEYSTTLDKYVETSTNREVSGWNRGVYSAEAIFRKEELDWKTVYLARTEGSAVGKIEWKFNFESCEAAVSQIQVRCPFTVYENGTVQWFLCDENNCQKIPDGKEFITQPSPGVTEFTLRSELGNGKGNLAWQHAQLFRQSTDSTDFIFSIIFTLKPLEGNHS</sequence>
<reference evidence="16" key="1">
    <citation type="submission" date="2021-12" db="EMBL/GenBank/DDBJ databases">
        <authorList>
            <person name="King R."/>
        </authorList>
    </citation>
    <scope>NUCLEOTIDE SEQUENCE</scope>
</reference>
<feature type="domain" description="PAW" evidence="15">
    <location>
        <begin position="479"/>
        <end position="682"/>
    </location>
</feature>
<organism evidence="16 17">
    <name type="scientific">Bemisia tabaci</name>
    <name type="common">Sweetpotato whitefly</name>
    <name type="synonym">Aleurodes tabaci</name>
    <dbReference type="NCBI Taxonomy" id="7038"/>
    <lineage>
        <taxon>Eukaryota</taxon>
        <taxon>Metazoa</taxon>
        <taxon>Ecdysozoa</taxon>
        <taxon>Arthropoda</taxon>
        <taxon>Hexapoda</taxon>
        <taxon>Insecta</taxon>
        <taxon>Pterygota</taxon>
        <taxon>Neoptera</taxon>
        <taxon>Paraneoptera</taxon>
        <taxon>Hemiptera</taxon>
        <taxon>Sternorrhyncha</taxon>
        <taxon>Aleyrodoidea</taxon>
        <taxon>Aleyrodidae</taxon>
        <taxon>Aleyrodinae</taxon>
        <taxon>Bemisia</taxon>
    </lineage>
</organism>
<dbReference type="InterPro" id="IPR050883">
    <property type="entry name" value="PNGase"/>
</dbReference>
<dbReference type="InterPro" id="IPR036339">
    <property type="entry name" value="PUB-like_dom_sf"/>
</dbReference>
<dbReference type="PANTHER" id="PTHR12143:SF19">
    <property type="entry name" value="PEPTIDE-N(4)-(N-ACETYL-BETA-GLUCOSAMINYL)ASPARAGINE AMIDASE"/>
    <property type="match status" value="1"/>
</dbReference>
<comment type="catalytic activity">
    <reaction evidence="1">
        <text>Hydrolysis of an N(4)-(acetyl-beta-D-glucosaminyl)asparagine residue in which the glucosamine residue may be further glycosylated, to yield a (substituted) N-acetyl-beta-D-glucosaminylamine and a peptide containing an aspartate residue.</text>
        <dbReference type="EC" id="3.5.1.52"/>
    </reaction>
</comment>
<dbReference type="Gene3D" id="1.20.58.2190">
    <property type="match status" value="1"/>
</dbReference>
<dbReference type="GO" id="GO:0005829">
    <property type="term" value="C:cytosol"/>
    <property type="evidence" value="ECO:0007669"/>
    <property type="project" value="TreeGrafter"/>
</dbReference>
<evidence type="ECO:0000256" key="8">
    <source>
        <dbReference type="ARBA" id="ARBA00022723"/>
    </source>
</evidence>
<evidence type="ECO:0000256" key="12">
    <source>
        <dbReference type="ARBA" id="ARBA00032901"/>
    </source>
</evidence>
<comment type="function">
    <text evidence="11">Specifically deglycosylates the denatured form of N-linked glycoproteins in the cytoplasm and assists their proteasome-mediated degradation. Cleaves the beta-aspartyl-glucosamine (GlcNAc) of the glycan and the amide side chain of Asn, converting Asn to Asp. Prefers proteins containing high-mannose over those bearing complex type oligosaccharides. Can recognize misfolded proteins in the endoplasmic reticulum that are exported to the cytosol to be destroyed and deglycosylate them, while it has no activity toward native proteins. Deglycosylation is a prerequisite for subsequent proteasome-mediated degradation of some, but not all, misfolded glycoproteins.</text>
</comment>
<feature type="compositionally biased region" description="Polar residues" evidence="14">
    <location>
        <begin position="161"/>
        <end position="187"/>
    </location>
</feature>
<evidence type="ECO:0000313" key="17">
    <source>
        <dbReference type="Proteomes" id="UP001152759"/>
    </source>
</evidence>
<keyword evidence="17" id="KW-1185">Reference proteome</keyword>
<evidence type="ECO:0000256" key="14">
    <source>
        <dbReference type="SAM" id="MobiDB-lite"/>
    </source>
</evidence>
<protein>
    <recommendedName>
        <fullName evidence="6">Peptide-N(4)-(N-acetyl-beta-glucosaminyl)asparagine amidase</fullName>
        <ecNumber evidence="5">3.5.1.52</ecNumber>
    </recommendedName>
    <alternativeName>
        <fullName evidence="12">Peptide:N-glycanase</fullName>
    </alternativeName>
</protein>
<keyword evidence="10" id="KW-0862">Zinc</keyword>
<dbReference type="EC" id="3.5.1.52" evidence="5"/>
<accession>A0A9P0A3Q3</accession>
<dbReference type="SUPFAM" id="SSF143503">
    <property type="entry name" value="PUG domain-like"/>
    <property type="match status" value="1"/>
</dbReference>
<dbReference type="KEGG" id="btab:109033724"/>
<gene>
    <name evidence="16" type="ORF">BEMITA_LOCUS3042</name>
</gene>
<evidence type="ECO:0000259" key="15">
    <source>
        <dbReference type="PROSITE" id="PS51398"/>
    </source>
</evidence>
<dbReference type="Pfam" id="PF04721">
    <property type="entry name" value="PAW"/>
    <property type="match status" value="1"/>
</dbReference>
<dbReference type="Gene3D" id="2.60.120.1020">
    <property type="entry name" value="Peptide N glycanase, PAW domain"/>
    <property type="match status" value="1"/>
</dbReference>
<dbReference type="SMART" id="SM00580">
    <property type="entry name" value="PUG"/>
    <property type="match status" value="1"/>
</dbReference>
<dbReference type="SUPFAM" id="SSF49785">
    <property type="entry name" value="Galactose-binding domain-like"/>
    <property type="match status" value="1"/>
</dbReference>
<dbReference type="GO" id="GO:0000224">
    <property type="term" value="F:peptide-N4-(N-acetyl-beta-glucosaminyl)asparagine amidase activity"/>
    <property type="evidence" value="ECO:0007669"/>
    <property type="project" value="UniProtKB-EC"/>
</dbReference>
<evidence type="ECO:0000256" key="13">
    <source>
        <dbReference type="PROSITE-ProRule" id="PRU00731"/>
    </source>
</evidence>
<dbReference type="AlphaFoldDB" id="A0A9P0A3Q3"/>
<evidence type="ECO:0000256" key="11">
    <source>
        <dbReference type="ARBA" id="ARBA00024870"/>
    </source>
</evidence>
<dbReference type="Gene3D" id="3.10.620.30">
    <property type="match status" value="1"/>
</dbReference>
<dbReference type="GO" id="GO:0006516">
    <property type="term" value="P:glycoprotein catabolic process"/>
    <property type="evidence" value="ECO:0007669"/>
    <property type="project" value="InterPro"/>
</dbReference>
<dbReference type="InterPro" id="IPR002931">
    <property type="entry name" value="Transglutaminase-like"/>
</dbReference>
<evidence type="ECO:0000256" key="1">
    <source>
        <dbReference type="ARBA" id="ARBA00001650"/>
    </source>
</evidence>
<keyword evidence="9" id="KW-0378">Hydrolase</keyword>